<sequence>MSRNPAPTYVHPSFPSSFPPSSSSSPGNDLLDLVRGYYHSHQCSPLDPRLLDPSLPPALTPCPCPLCQRVRAAPSHCLALNRNHQLLVVMQGPPGSGKTTLARALVERAERPPGDMVICSTDTFSLTHTGEYAWEASKLRENHAQNLARAKAFLDEGRSVVVDNTNIEAWEPREYVRHAIHLGVKVEFVRAEGRYGNVHGVPAEKVEMMRARLERLTMDSVLNALAPAERREIEQERGKEVLRDAGRISVRQGQWISFGGGGGRERGGGGGRDETSQEEALERALALLKFGK</sequence>
<dbReference type="InterPro" id="IPR027417">
    <property type="entry name" value="P-loop_NTPase"/>
</dbReference>
<gene>
    <name evidence="2" type="ORF">NSK_001367</name>
</gene>
<dbReference type="InterPro" id="IPR026302">
    <property type="entry name" value="NEDD4-bd_p2"/>
</dbReference>
<feature type="compositionally biased region" description="Basic and acidic residues" evidence="1">
    <location>
        <begin position="263"/>
        <end position="275"/>
    </location>
</feature>
<dbReference type="Pfam" id="PF13671">
    <property type="entry name" value="AAA_33"/>
    <property type="match status" value="1"/>
</dbReference>
<keyword evidence="3" id="KW-1185">Reference proteome</keyword>
<dbReference type="EMBL" id="SDOX01000006">
    <property type="protein sequence ID" value="TFJ87033.1"/>
    <property type="molecule type" value="Genomic_DNA"/>
</dbReference>
<accession>A0A4D9DAH6</accession>
<feature type="region of interest" description="Disordered" evidence="1">
    <location>
        <begin position="256"/>
        <end position="278"/>
    </location>
</feature>
<dbReference type="OrthoDB" id="3231855at2759"/>
<reference evidence="2 3" key="1">
    <citation type="submission" date="2019-01" db="EMBL/GenBank/DDBJ databases">
        <title>Nuclear Genome Assembly of the Microalgal Biofuel strain Nannochloropsis salina CCMP1776.</title>
        <authorList>
            <person name="Hovde B."/>
        </authorList>
    </citation>
    <scope>NUCLEOTIDE SEQUENCE [LARGE SCALE GENOMIC DNA]</scope>
    <source>
        <strain evidence="2 3">CCMP1776</strain>
    </source>
</reference>
<evidence type="ECO:0000313" key="2">
    <source>
        <dbReference type="EMBL" id="TFJ87033.1"/>
    </source>
</evidence>
<protein>
    <recommendedName>
        <fullName evidence="4">AAA+ ATPase domain-containing protein</fullName>
    </recommendedName>
</protein>
<feature type="region of interest" description="Disordered" evidence="1">
    <location>
        <begin position="1"/>
        <end position="26"/>
    </location>
</feature>
<dbReference type="Proteomes" id="UP000355283">
    <property type="component" value="Unassembled WGS sequence"/>
</dbReference>
<dbReference type="Gene3D" id="3.40.50.300">
    <property type="entry name" value="P-loop containing nucleotide triphosphate hydrolases"/>
    <property type="match status" value="1"/>
</dbReference>
<comment type="caution">
    <text evidence="2">The sequence shown here is derived from an EMBL/GenBank/DDBJ whole genome shotgun (WGS) entry which is preliminary data.</text>
</comment>
<dbReference type="PANTHER" id="PTHR13308">
    <property type="entry name" value="NEDD4-BINDING PROTEIN 2-LIKE 1"/>
    <property type="match status" value="1"/>
</dbReference>
<dbReference type="AlphaFoldDB" id="A0A4D9DAH6"/>
<evidence type="ECO:0000256" key="1">
    <source>
        <dbReference type="SAM" id="MobiDB-lite"/>
    </source>
</evidence>
<name>A0A4D9DAH6_9STRA</name>
<evidence type="ECO:0000313" key="3">
    <source>
        <dbReference type="Proteomes" id="UP000355283"/>
    </source>
</evidence>
<organism evidence="2 3">
    <name type="scientific">Nannochloropsis salina CCMP1776</name>
    <dbReference type="NCBI Taxonomy" id="1027361"/>
    <lineage>
        <taxon>Eukaryota</taxon>
        <taxon>Sar</taxon>
        <taxon>Stramenopiles</taxon>
        <taxon>Ochrophyta</taxon>
        <taxon>Eustigmatophyceae</taxon>
        <taxon>Eustigmatales</taxon>
        <taxon>Monodopsidaceae</taxon>
        <taxon>Microchloropsis</taxon>
        <taxon>Microchloropsis salina</taxon>
    </lineage>
</organism>
<dbReference type="SUPFAM" id="SSF52540">
    <property type="entry name" value="P-loop containing nucleoside triphosphate hydrolases"/>
    <property type="match status" value="1"/>
</dbReference>
<evidence type="ECO:0008006" key="4">
    <source>
        <dbReference type="Google" id="ProtNLM"/>
    </source>
</evidence>
<dbReference type="PANTHER" id="PTHR13308:SF40">
    <property type="entry name" value="NEDD4-BINDING PROTEIN 2-LIKE 1"/>
    <property type="match status" value="1"/>
</dbReference>
<feature type="compositionally biased region" description="Low complexity" evidence="1">
    <location>
        <begin position="12"/>
        <end position="26"/>
    </location>
</feature>
<proteinExistence type="predicted"/>